<dbReference type="AlphaFoldDB" id="A0A176W2A0"/>
<organism evidence="2 3">
    <name type="scientific">Marchantia polymorpha subsp. ruderalis</name>
    <dbReference type="NCBI Taxonomy" id="1480154"/>
    <lineage>
        <taxon>Eukaryota</taxon>
        <taxon>Viridiplantae</taxon>
        <taxon>Streptophyta</taxon>
        <taxon>Embryophyta</taxon>
        <taxon>Marchantiophyta</taxon>
        <taxon>Marchantiopsida</taxon>
        <taxon>Marchantiidae</taxon>
        <taxon>Marchantiales</taxon>
        <taxon>Marchantiaceae</taxon>
        <taxon>Marchantia</taxon>
    </lineage>
</organism>
<protein>
    <submittedName>
        <fullName evidence="2">Uncharacterized protein</fullName>
    </submittedName>
</protein>
<reference evidence="2" key="1">
    <citation type="submission" date="2016-03" db="EMBL/GenBank/DDBJ databases">
        <title>Mechanisms controlling the formation of the plant cell surface in tip-growing cells are functionally conserved among land plants.</title>
        <authorList>
            <person name="Honkanen S."/>
            <person name="Jones V.A."/>
            <person name="Morieri G."/>
            <person name="Champion C."/>
            <person name="Hetherington A.J."/>
            <person name="Kelly S."/>
            <person name="Saint-Marcoux D."/>
            <person name="Proust H."/>
            <person name="Prescott H."/>
            <person name="Dolan L."/>
        </authorList>
    </citation>
    <scope>NUCLEOTIDE SEQUENCE [LARGE SCALE GENOMIC DNA]</scope>
    <source>
        <tissue evidence="2">Whole gametophyte</tissue>
    </source>
</reference>
<feature type="region of interest" description="Disordered" evidence="1">
    <location>
        <begin position="87"/>
        <end position="125"/>
    </location>
</feature>
<evidence type="ECO:0000313" key="3">
    <source>
        <dbReference type="Proteomes" id="UP000077202"/>
    </source>
</evidence>
<accession>A0A176W2A0</accession>
<evidence type="ECO:0000313" key="2">
    <source>
        <dbReference type="EMBL" id="OAE26743.1"/>
    </source>
</evidence>
<proteinExistence type="predicted"/>
<feature type="compositionally biased region" description="Low complexity" evidence="1">
    <location>
        <begin position="47"/>
        <end position="67"/>
    </location>
</feature>
<comment type="caution">
    <text evidence="2">The sequence shown here is derived from an EMBL/GenBank/DDBJ whole genome shotgun (WGS) entry which is preliminary data.</text>
</comment>
<gene>
    <name evidence="2" type="ORF">AXG93_2471s1110</name>
</gene>
<sequence>MLTRTPPLFARKSAAPSPPPPTQFSRSQHQHQQQQNLYGQPRKKWPARPLLLPFTRPAAPAPAPAATATAFKPWGKLAPKSQWISTGEVGQAGHSEAEDEDEARTTRDGRQASQRPRPRMRARESHHCPDYVPEFVWRLSNYVMAHHVQWESPGTTDEGESQNGFFPILEPLNLRTAGYLWTARRSEPTNQRILHSSSCEPPAAAFGSGAAPAQFSSPSPTLTCYDHVSLPRSMSSAFFPAFLWPPPLLRFAHQLLLV</sequence>
<name>A0A176W2A0_MARPO</name>
<dbReference type="Proteomes" id="UP000077202">
    <property type="component" value="Unassembled WGS sequence"/>
</dbReference>
<dbReference type="EMBL" id="LVLJ01002120">
    <property type="protein sequence ID" value="OAE26743.1"/>
    <property type="molecule type" value="Genomic_DNA"/>
</dbReference>
<keyword evidence="3" id="KW-1185">Reference proteome</keyword>
<feature type="region of interest" description="Disordered" evidence="1">
    <location>
        <begin position="1"/>
        <end position="67"/>
    </location>
</feature>
<evidence type="ECO:0000256" key="1">
    <source>
        <dbReference type="SAM" id="MobiDB-lite"/>
    </source>
</evidence>